<dbReference type="PANTHER" id="PTHR46797:SF1">
    <property type="entry name" value="METHYLPHOSPHONATE SYNTHASE"/>
    <property type="match status" value="1"/>
</dbReference>
<protein>
    <submittedName>
        <fullName evidence="4">Helix-turn-helix domain-containing protein</fullName>
    </submittedName>
</protein>
<dbReference type="InterPro" id="IPR010982">
    <property type="entry name" value="Lambda_DNA-bd_dom_sf"/>
</dbReference>
<dbReference type="InterPro" id="IPR050807">
    <property type="entry name" value="TransReg_Diox_bact_type"/>
</dbReference>
<feature type="region of interest" description="Disordered" evidence="2">
    <location>
        <begin position="82"/>
        <end position="107"/>
    </location>
</feature>
<dbReference type="CDD" id="cd00093">
    <property type="entry name" value="HTH_XRE"/>
    <property type="match status" value="1"/>
</dbReference>
<dbReference type="Pfam" id="PF01381">
    <property type="entry name" value="HTH_3"/>
    <property type="match status" value="1"/>
</dbReference>
<evidence type="ECO:0000313" key="5">
    <source>
        <dbReference type="Proteomes" id="UP001597351"/>
    </source>
</evidence>
<dbReference type="Proteomes" id="UP001597351">
    <property type="component" value="Unassembled WGS sequence"/>
</dbReference>
<dbReference type="Gene3D" id="1.10.260.40">
    <property type="entry name" value="lambda repressor-like DNA-binding domains"/>
    <property type="match status" value="1"/>
</dbReference>
<accession>A0ABW4TPS5</accession>
<evidence type="ECO:0000256" key="1">
    <source>
        <dbReference type="ARBA" id="ARBA00023125"/>
    </source>
</evidence>
<dbReference type="EMBL" id="JBHUGD010000003">
    <property type="protein sequence ID" value="MFD1948575.1"/>
    <property type="molecule type" value="Genomic_DNA"/>
</dbReference>
<feature type="domain" description="HTH cro/C1-type" evidence="3">
    <location>
        <begin position="20"/>
        <end position="74"/>
    </location>
</feature>
<keyword evidence="5" id="KW-1185">Reference proteome</keyword>
<name>A0ABW4TPS5_9ACTN</name>
<dbReference type="PROSITE" id="PS50943">
    <property type="entry name" value="HTH_CROC1"/>
    <property type="match status" value="1"/>
</dbReference>
<proteinExistence type="predicted"/>
<evidence type="ECO:0000313" key="4">
    <source>
        <dbReference type="EMBL" id="MFD1948575.1"/>
    </source>
</evidence>
<dbReference type="SUPFAM" id="SSF47413">
    <property type="entry name" value="lambda repressor-like DNA-binding domains"/>
    <property type="match status" value="1"/>
</dbReference>
<dbReference type="PANTHER" id="PTHR46797">
    <property type="entry name" value="HTH-TYPE TRANSCRIPTIONAL REGULATOR"/>
    <property type="match status" value="1"/>
</dbReference>
<gene>
    <name evidence="4" type="ORF">ACFSDE_17370</name>
</gene>
<dbReference type="RefSeq" id="WP_343920761.1">
    <property type="nucleotide sequence ID" value="NZ_BAAAJT010000002.1"/>
</dbReference>
<evidence type="ECO:0000259" key="3">
    <source>
        <dbReference type="PROSITE" id="PS50943"/>
    </source>
</evidence>
<dbReference type="InterPro" id="IPR001387">
    <property type="entry name" value="Cro/C1-type_HTH"/>
</dbReference>
<evidence type="ECO:0000256" key="2">
    <source>
        <dbReference type="SAM" id="MobiDB-lite"/>
    </source>
</evidence>
<reference evidence="5" key="1">
    <citation type="journal article" date="2019" name="Int. J. Syst. Evol. Microbiol.">
        <title>The Global Catalogue of Microorganisms (GCM) 10K type strain sequencing project: providing services to taxonomists for standard genome sequencing and annotation.</title>
        <authorList>
            <consortium name="The Broad Institute Genomics Platform"/>
            <consortium name="The Broad Institute Genome Sequencing Center for Infectious Disease"/>
            <person name="Wu L."/>
            <person name="Ma J."/>
        </authorList>
    </citation>
    <scope>NUCLEOTIDE SEQUENCE [LARGE SCALE GENOMIC DNA]</scope>
    <source>
        <strain evidence="5">CGMCC 1.12477</strain>
    </source>
</reference>
<comment type="caution">
    <text evidence="4">The sequence shown here is derived from an EMBL/GenBank/DDBJ whole genome shotgun (WGS) entry which is preliminary data.</text>
</comment>
<dbReference type="SMART" id="SM00530">
    <property type="entry name" value="HTH_XRE"/>
    <property type="match status" value="1"/>
</dbReference>
<sequence length="107" mass="11676">MTTADDERLATGRLLLGRRLREERIQRDLQLTELAAKAGVSVAFLSDLERGRRLPSLQTLDALARELGTSAAAMLLGVYPWGSDEPPSTPPTAPPDGRAGRRVRARQ</sequence>
<keyword evidence="1" id="KW-0238">DNA-binding</keyword>
<organism evidence="4 5">
    <name type="scientific">Nocardioides aestuarii</name>
    <dbReference type="NCBI Taxonomy" id="252231"/>
    <lineage>
        <taxon>Bacteria</taxon>
        <taxon>Bacillati</taxon>
        <taxon>Actinomycetota</taxon>
        <taxon>Actinomycetes</taxon>
        <taxon>Propionibacteriales</taxon>
        <taxon>Nocardioidaceae</taxon>
        <taxon>Nocardioides</taxon>
    </lineage>
</organism>